<evidence type="ECO:0000313" key="2">
    <source>
        <dbReference type="Proteomes" id="UP000246099"/>
    </source>
</evidence>
<organism evidence="1 2">
    <name type="scientific">Chitinophaga alhagiae</name>
    <dbReference type="NCBI Taxonomy" id="2203219"/>
    <lineage>
        <taxon>Bacteria</taxon>
        <taxon>Pseudomonadati</taxon>
        <taxon>Bacteroidota</taxon>
        <taxon>Chitinophagia</taxon>
        <taxon>Chitinophagales</taxon>
        <taxon>Chitinophagaceae</taxon>
        <taxon>Chitinophaga</taxon>
    </lineage>
</organism>
<reference evidence="1 2" key="1">
    <citation type="submission" date="2018-05" db="EMBL/GenBank/DDBJ databases">
        <title>Chitinophaga sp. nov., isolated from rhizosphere soil of Alhagi.</title>
        <authorList>
            <person name="Liu Y."/>
        </authorList>
    </citation>
    <scope>NUCLEOTIDE SEQUENCE [LARGE SCALE GENOMIC DNA]</scope>
    <source>
        <strain evidence="1 2">T22</strain>
    </source>
</reference>
<evidence type="ECO:0000313" key="1">
    <source>
        <dbReference type="EMBL" id="AWO01342.1"/>
    </source>
</evidence>
<protein>
    <submittedName>
        <fullName evidence="1">Uncharacterized protein</fullName>
    </submittedName>
</protein>
<keyword evidence="2" id="KW-1185">Reference proteome</keyword>
<name>A0ABN5LPN7_9BACT</name>
<gene>
    <name evidence="1" type="ORF">DLD77_06380</name>
</gene>
<sequence>MMLTGLLFALACGKEFSLAENLPEIRAGIRDTIPGDTSRPDTIPHVPDSVFNIISGLQITPDAVRDSALVLFIKTTDFYPTAAANLLVEGSIDSSTLYIAPYGISHIGPSVISRQATCIMYGQVQPPGNYPLIIKLNGQNYTGSVTATATQYTFNWTHDSIISITPKTVLRVP</sequence>
<dbReference type="Proteomes" id="UP000246099">
    <property type="component" value="Chromosome"/>
</dbReference>
<dbReference type="EMBL" id="CP029600">
    <property type="protein sequence ID" value="AWO01342.1"/>
    <property type="molecule type" value="Genomic_DNA"/>
</dbReference>
<accession>A0ABN5LPN7</accession>
<proteinExistence type="predicted"/>